<name>A0A4Y8ZPV3_9SPHN</name>
<comment type="caution">
    <text evidence="2">The sequence shown here is derived from an EMBL/GenBank/DDBJ whole genome shotgun (WGS) entry which is preliminary data.</text>
</comment>
<evidence type="ECO:0000256" key="1">
    <source>
        <dbReference type="ARBA" id="ARBA00022679"/>
    </source>
</evidence>
<reference evidence="2 3" key="1">
    <citation type="submission" date="2019-03" db="EMBL/GenBank/DDBJ databases">
        <title>Genome sequence of Sphingomonas sp. 17J27-24.</title>
        <authorList>
            <person name="Kim M."/>
            <person name="Maeng S."/>
            <person name="Sathiyaraj S."/>
        </authorList>
    </citation>
    <scope>NUCLEOTIDE SEQUENCE [LARGE SCALE GENOMIC DNA]</scope>
    <source>
        <strain evidence="2 3">17J27-24</strain>
    </source>
</reference>
<dbReference type="GO" id="GO:0016757">
    <property type="term" value="F:glycosyltransferase activity"/>
    <property type="evidence" value="ECO:0007669"/>
    <property type="project" value="TreeGrafter"/>
</dbReference>
<dbReference type="PANTHER" id="PTHR46401">
    <property type="entry name" value="GLYCOSYLTRANSFERASE WBBK-RELATED"/>
    <property type="match status" value="1"/>
</dbReference>
<sequence>MRGAHVIAWGGYDESKPRVRLLLDALRRVGALDGEINIAAWRGIEDKAVAGRGRLLRAALTLLAAYPAAMLKLLRAPRGGAVLLPYPGIPDVFFAAIAARLRGRRIVLDAFLPLHDTIVGDRAMLRPRSLPARLIWLAERIGLRLADIILVDTDQHGDFFAVEFGIDRSRFETVLVGAEPLFRAPAGPVPPLPAPAGRPLVLFYGQLIPLHGLETILEAARRTVDAPFHWLLVGRGQQEPLLRAALETKAMPNVSWLPWVDYAALPALIGHADLCLGIFGASAKAGRVIPNKMFQVLSAGKPIVTRASPAVAALAAEFPDTVITVPAADPVALAETVRRCLADPARLRPLPPAALDELGPDRGVASLLRRLSGG</sequence>
<dbReference type="OrthoDB" id="9790710at2"/>
<dbReference type="EMBL" id="SPDV01000030">
    <property type="protein sequence ID" value="TFI57487.1"/>
    <property type="molecule type" value="Genomic_DNA"/>
</dbReference>
<protein>
    <submittedName>
        <fullName evidence="2">Glycosyltransferase</fullName>
    </submittedName>
</protein>
<dbReference type="AlphaFoldDB" id="A0A4Y8ZPV3"/>
<gene>
    <name evidence="2" type="ORF">E2493_14870</name>
</gene>
<accession>A0A4Y8ZPV3</accession>
<evidence type="ECO:0000313" key="2">
    <source>
        <dbReference type="EMBL" id="TFI57487.1"/>
    </source>
</evidence>
<keyword evidence="3" id="KW-1185">Reference proteome</keyword>
<dbReference type="Proteomes" id="UP000298213">
    <property type="component" value="Unassembled WGS sequence"/>
</dbReference>
<dbReference type="GO" id="GO:0009103">
    <property type="term" value="P:lipopolysaccharide biosynthetic process"/>
    <property type="evidence" value="ECO:0007669"/>
    <property type="project" value="TreeGrafter"/>
</dbReference>
<organism evidence="2 3">
    <name type="scientific">Sphingomonas parva</name>
    <dbReference type="NCBI Taxonomy" id="2555898"/>
    <lineage>
        <taxon>Bacteria</taxon>
        <taxon>Pseudomonadati</taxon>
        <taxon>Pseudomonadota</taxon>
        <taxon>Alphaproteobacteria</taxon>
        <taxon>Sphingomonadales</taxon>
        <taxon>Sphingomonadaceae</taxon>
        <taxon>Sphingomonas</taxon>
    </lineage>
</organism>
<evidence type="ECO:0000313" key="3">
    <source>
        <dbReference type="Proteomes" id="UP000298213"/>
    </source>
</evidence>
<dbReference type="PANTHER" id="PTHR46401:SF2">
    <property type="entry name" value="GLYCOSYLTRANSFERASE WBBK-RELATED"/>
    <property type="match status" value="1"/>
</dbReference>
<keyword evidence="1 2" id="KW-0808">Transferase</keyword>
<dbReference type="Gene3D" id="3.40.50.2000">
    <property type="entry name" value="Glycogen Phosphorylase B"/>
    <property type="match status" value="1"/>
</dbReference>
<dbReference type="Pfam" id="PF13692">
    <property type="entry name" value="Glyco_trans_1_4"/>
    <property type="match status" value="1"/>
</dbReference>
<dbReference type="SUPFAM" id="SSF53756">
    <property type="entry name" value="UDP-Glycosyltransferase/glycogen phosphorylase"/>
    <property type="match status" value="1"/>
</dbReference>
<proteinExistence type="predicted"/>